<dbReference type="PANTHER" id="PTHR10055:SF1">
    <property type="entry name" value="TRYPTOPHAN--TRNA LIGASE, CYTOPLASMIC"/>
    <property type="match status" value="1"/>
</dbReference>
<dbReference type="SUPFAM" id="SSF52374">
    <property type="entry name" value="Nucleotidylyl transferase"/>
    <property type="match status" value="1"/>
</dbReference>
<dbReference type="Gene3D" id="3.40.50.620">
    <property type="entry name" value="HUPs"/>
    <property type="match status" value="1"/>
</dbReference>
<name>A0ABD5S4A1_9EURY</name>
<feature type="region of interest" description="Disordered" evidence="2">
    <location>
        <begin position="1"/>
        <end position="51"/>
    </location>
</feature>
<dbReference type="AlphaFoldDB" id="A0ABD5S4A1"/>
<reference evidence="3 4" key="1">
    <citation type="journal article" date="2019" name="Int. J. Syst. Evol. Microbiol.">
        <title>The Global Catalogue of Microorganisms (GCM) 10K type strain sequencing project: providing services to taxonomists for standard genome sequencing and annotation.</title>
        <authorList>
            <consortium name="The Broad Institute Genomics Platform"/>
            <consortium name="The Broad Institute Genome Sequencing Center for Infectious Disease"/>
            <person name="Wu L."/>
            <person name="Ma J."/>
        </authorList>
    </citation>
    <scope>NUCLEOTIDE SEQUENCE [LARGE SCALE GENOMIC DNA]</scope>
    <source>
        <strain evidence="3 4">NBRC 111368</strain>
    </source>
</reference>
<keyword evidence="4" id="KW-1185">Reference proteome</keyword>
<organism evidence="3 4">
    <name type="scientific">Halobium palmae</name>
    <dbReference type="NCBI Taxonomy" id="1776492"/>
    <lineage>
        <taxon>Archaea</taxon>
        <taxon>Methanobacteriati</taxon>
        <taxon>Methanobacteriota</taxon>
        <taxon>Stenosarchaea group</taxon>
        <taxon>Halobacteria</taxon>
        <taxon>Halobacteriales</taxon>
        <taxon>Haloferacaceae</taxon>
        <taxon>Halobium</taxon>
    </lineage>
</organism>
<evidence type="ECO:0000313" key="4">
    <source>
        <dbReference type="Proteomes" id="UP001596328"/>
    </source>
</evidence>
<keyword evidence="3" id="KW-0436">Ligase</keyword>
<dbReference type="GO" id="GO:0016874">
    <property type="term" value="F:ligase activity"/>
    <property type="evidence" value="ECO:0007669"/>
    <property type="project" value="UniProtKB-KW"/>
</dbReference>
<evidence type="ECO:0000256" key="1">
    <source>
        <dbReference type="ARBA" id="ARBA00030268"/>
    </source>
</evidence>
<proteinExistence type="predicted"/>
<comment type="caution">
    <text evidence="3">The sequence shown here is derived from an EMBL/GenBank/DDBJ whole genome shotgun (WGS) entry which is preliminary data.</text>
</comment>
<dbReference type="Proteomes" id="UP001596328">
    <property type="component" value="Unassembled WGS sequence"/>
</dbReference>
<gene>
    <name evidence="3" type="ORF">ACFQE1_19235</name>
</gene>
<dbReference type="InterPro" id="IPR014729">
    <property type="entry name" value="Rossmann-like_a/b/a_fold"/>
</dbReference>
<dbReference type="PANTHER" id="PTHR10055">
    <property type="entry name" value="TRYPTOPHANYL-TRNA SYNTHETASE"/>
    <property type="match status" value="1"/>
</dbReference>
<protein>
    <recommendedName>
        <fullName evidence="1">Tryptophanyl-tRNA synthetase</fullName>
    </recommendedName>
</protein>
<accession>A0ABD5S4A1</accession>
<evidence type="ECO:0000313" key="3">
    <source>
        <dbReference type="EMBL" id="MFC6726459.1"/>
    </source>
</evidence>
<sequence length="206" mass="22922">MPRDDADTTDESTEETNGTPTEEANGTPTEETNGTNRTAQRSETDEFTVTPYEIEGEVDYDRLLDRFGADRLTAEQHVRFSDPPHRLLRREVVYAGRDVDRFLDAAAAGETVSVVTGVGPTGPMHLDHLPQFYLAKYLQDETGAHVYIPLSDDEKHLLKDLSLPETAAHLRDNLRELLAVGFDPARTRIVIDTADADALYPTAVRL</sequence>
<feature type="compositionally biased region" description="Low complexity" evidence="2">
    <location>
        <begin position="15"/>
        <end position="36"/>
    </location>
</feature>
<evidence type="ECO:0000256" key="2">
    <source>
        <dbReference type="SAM" id="MobiDB-lite"/>
    </source>
</evidence>
<feature type="non-terminal residue" evidence="3">
    <location>
        <position position="206"/>
    </location>
</feature>
<dbReference type="EMBL" id="JBHSWU010001130">
    <property type="protein sequence ID" value="MFC6726459.1"/>
    <property type="molecule type" value="Genomic_DNA"/>
</dbReference>